<evidence type="ECO:0000313" key="2">
    <source>
        <dbReference type="EMBL" id="GHA08636.1"/>
    </source>
</evidence>
<dbReference type="EMBL" id="BMWH01000028">
    <property type="protein sequence ID" value="GHA08636.1"/>
    <property type="molecule type" value="Genomic_DNA"/>
</dbReference>
<dbReference type="Pfam" id="PF13649">
    <property type="entry name" value="Methyltransf_25"/>
    <property type="match status" value="1"/>
</dbReference>
<dbReference type="GO" id="GO:0008168">
    <property type="term" value="F:methyltransferase activity"/>
    <property type="evidence" value="ECO:0007669"/>
    <property type="project" value="UniProtKB-KW"/>
</dbReference>
<dbReference type="InterPro" id="IPR041698">
    <property type="entry name" value="Methyltransf_25"/>
</dbReference>
<comment type="caution">
    <text evidence="2">The sequence shown here is derived from an EMBL/GenBank/DDBJ whole genome shotgun (WGS) entry which is preliminary data.</text>
</comment>
<evidence type="ECO:0000259" key="1">
    <source>
        <dbReference type="Pfam" id="PF13649"/>
    </source>
</evidence>
<reference evidence="2" key="2">
    <citation type="submission" date="2020-09" db="EMBL/GenBank/DDBJ databases">
        <authorList>
            <person name="Sun Q."/>
            <person name="Ohkuma M."/>
        </authorList>
    </citation>
    <scope>NUCLEOTIDE SEQUENCE</scope>
    <source>
        <strain evidence="2">JCM 5016</strain>
    </source>
</reference>
<gene>
    <name evidence="2" type="ORF">GCM10010389_54710</name>
</gene>
<name>A0A918VMU8_9ACTN</name>
<dbReference type="InterPro" id="IPR029063">
    <property type="entry name" value="SAM-dependent_MTases_sf"/>
</dbReference>
<dbReference type="SUPFAM" id="SSF53335">
    <property type="entry name" value="S-adenosyl-L-methionine-dependent methyltransferases"/>
    <property type="match status" value="1"/>
</dbReference>
<dbReference type="PANTHER" id="PTHR42912">
    <property type="entry name" value="METHYLTRANSFERASE"/>
    <property type="match status" value="1"/>
</dbReference>
<dbReference type="Gene3D" id="3.40.50.150">
    <property type="entry name" value="Vaccinia Virus protein VP39"/>
    <property type="match status" value="1"/>
</dbReference>
<keyword evidence="2" id="KW-0808">Transferase</keyword>
<dbReference type="InterPro" id="IPR050508">
    <property type="entry name" value="Methyltransf_Superfamily"/>
</dbReference>
<proteinExistence type="predicted"/>
<keyword evidence="3" id="KW-1185">Reference proteome</keyword>
<protein>
    <submittedName>
        <fullName evidence="2">Methyltransferase</fullName>
    </submittedName>
</protein>
<keyword evidence="2" id="KW-0489">Methyltransferase</keyword>
<accession>A0A918VMU8</accession>
<sequence length="220" mass="23252">MTADHAFLRATRASYDAIAHDYAAAFPGGPADRPLERALLAAFAELVRAGGDAPVADVGCGPGNVTAHLHDLGVPVFGVDLSPRMVALASRAHPGLRFHVGSMTGLDLPDATLGGVLALDSVIHIPDAHLPAVLAEFHRVLVPGGLLLLGFRTGDAEHLHLSERFGHETSLDYYFRTPQDMAAAVTDAGLEPRARLLREPEGEEKRARAFLLAARPGARG</sequence>
<dbReference type="GO" id="GO:0032259">
    <property type="term" value="P:methylation"/>
    <property type="evidence" value="ECO:0007669"/>
    <property type="project" value="UniProtKB-KW"/>
</dbReference>
<evidence type="ECO:0000313" key="3">
    <source>
        <dbReference type="Proteomes" id="UP000623010"/>
    </source>
</evidence>
<dbReference type="CDD" id="cd02440">
    <property type="entry name" value="AdoMet_MTases"/>
    <property type="match status" value="1"/>
</dbReference>
<organism evidence="2 3">
    <name type="scientific">Streptomyces echinoruber</name>
    <dbReference type="NCBI Taxonomy" id="68898"/>
    <lineage>
        <taxon>Bacteria</taxon>
        <taxon>Bacillati</taxon>
        <taxon>Actinomycetota</taxon>
        <taxon>Actinomycetes</taxon>
        <taxon>Kitasatosporales</taxon>
        <taxon>Streptomycetaceae</taxon>
        <taxon>Streptomyces</taxon>
    </lineage>
</organism>
<dbReference type="Proteomes" id="UP000623010">
    <property type="component" value="Unassembled WGS sequence"/>
</dbReference>
<reference evidence="2" key="1">
    <citation type="journal article" date="2014" name="Int. J. Syst. Evol. Microbiol.">
        <title>Complete genome sequence of Corynebacterium casei LMG S-19264T (=DSM 44701T), isolated from a smear-ripened cheese.</title>
        <authorList>
            <consortium name="US DOE Joint Genome Institute (JGI-PGF)"/>
            <person name="Walter F."/>
            <person name="Albersmeier A."/>
            <person name="Kalinowski J."/>
            <person name="Ruckert C."/>
        </authorList>
    </citation>
    <scope>NUCLEOTIDE SEQUENCE</scope>
    <source>
        <strain evidence="2">JCM 5016</strain>
    </source>
</reference>
<dbReference type="RefSeq" id="WP_190060151.1">
    <property type="nucleotide sequence ID" value="NZ_BMWH01000028.1"/>
</dbReference>
<feature type="domain" description="Methyltransferase" evidence="1">
    <location>
        <begin position="55"/>
        <end position="145"/>
    </location>
</feature>
<dbReference type="AlphaFoldDB" id="A0A918VMU8"/>